<gene>
    <name evidence="2" type="ORF">CDV28_10433</name>
</gene>
<evidence type="ECO:0000313" key="3">
    <source>
        <dbReference type="Proteomes" id="UP000316238"/>
    </source>
</evidence>
<dbReference type="InterPro" id="IPR002545">
    <property type="entry name" value="CheW-lke_dom"/>
</dbReference>
<comment type="caution">
    <text evidence="2">The sequence shown here is derived from an EMBL/GenBank/DDBJ whole genome shotgun (WGS) entry which is preliminary data.</text>
</comment>
<proteinExistence type="predicted"/>
<dbReference type="Proteomes" id="UP000316238">
    <property type="component" value="Unassembled WGS sequence"/>
</dbReference>
<dbReference type="InterPro" id="IPR036061">
    <property type="entry name" value="CheW-like_dom_sf"/>
</dbReference>
<dbReference type="PROSITE" id="PS50851">
    <property type="entry name" value="CHEW"/>
    <property type="match status" value="1"/>
</dbReference>
<dbReference type="SUPFAM" id="SSF50341">
    <property type="entry name" value="CheW-like"/>
    <property type="match status" value="1"/>
</dbReference>
<evidence type="ECO:0000259" key="1">
    <source>
        <dbReference type="PROSITE" id="PS50851"/>
    </source>
</evidence>
<dbReference type="AlphaFoldDB" id="A0A521G3T6"/>
<name>A0A521G3T6_9BACT</name>
<feature type="domain" description="CheW-like" evidence="1">
    <location>
        <begin position="11"/>
        <end position="168"/>
    </location>
</feature>
<dbReference type="Gene3D" id="2.40.50.180">
    <property type="entry name" value="CheA-289, Domain 4"/>
    <property type="match status" value="1"/>
</dbReference>
<organism evidence="2 3">
    <name type="scientific">Candidatus Electronema aureum</name>
    <dbReference type="NCBI Taxonomy" id="2005002"/>
    <lineage>
        <taxon>Bacteria</taxon>
        <taxon>Pseudomonadati</taxon>
        <taxon>Thermodesulfobacteriota</taxon>
        <taxon>Desulfobulbia</taxon>
        <taxon>Desulfobulbales</taxon>
        <taxon>Desulfobulbaceae</taxon>
        <taxon>Candidatus Electronema</taxon>
    </lineage>
</organism>
<accession>A0A521G3T6</accession>
<sequence>MPDEQGIKRAALKTVAVRLTGAKVLDQEPVLLFATRQVEEILQDVEVRPLPFAPDWLLGLCAWRRQVLPVVDIAKLHGMSFSADRSLYMVIRLVVPAEDEKENSSRRMLRCILKVSDRIAARELPKQCAAAAIEASGLDPALFKGLFAHEDGMMMVPNLLPTLCPPAAWPEPAV</sequence>
<dbReference type="EMBL" id="NQJD01000004">
    <property type="protein sequence ID" value="TAA75692.1"/>
    <property type="molecule type" value="Genomic_DNA"/>
</dbReference>
<keyword evidence="3" id="KW-1185">Reference proteome</keyword>
<dbReference type="GO" id="GO:0006935">
    <property type="term" value="P:chemotaxis"/>
    <property type="evidence" value="ECO:0007669"/>
    <property type="project" value="InterPro"/>
</dbReference>
<dbReference type="GO" id="GO:0007165">
    <property type="term" value="P:signal transduction"/>
    <property type="evidence" value="ECO:0007669"/>
    <property type="project" value="InterPro"/>
</dbReference>
<evidence type="ECO:0000313" key="2">
    <source>
        <dbReference type="EMBL" id="TAA75692.1"/>
    </source>
</evidence>
<dbReference type="Pfam" id="PF01584">
    <property type="entry name" value="CheW"/>
    <property type="match status" value="1"/>
</dbReference>
<reference evidence="2" key="1">
    <citation type="submission" date="2017-07" db="EMBL/GenBank/DDBJ databases">
        <title>The cable genome - Insights into the physiology and evolution of filamentous bacteria capable of sulfide oxidation via long distance electron transfer.</title>
        <authorList>
            <person name="Thorup C."/>
            <person name="Bjerg J.T."/>
            <person name="Schreiber L."/>
            <person name="Nielsen L.P."/>
            <person name="Kjeldsen K.U."/>
            <person name="Boesen T."/>
            <person name="Boggild A."/>
            <person name="Meysman F."/>
            <person name="Geelhoed J."/>
            <person name="Schramm A."/>
        </authorList>
    </citation>
    <scope>NUCLEOTIDE SEQUENCE [LARGE SCALE GENOMIC DNA]</scope>
    <source>
        <strain evidence="2">GS</strain>
    </source>
</reference>
<protein>
    <submittedName>
        <fullName evidence="2">CheW-like domain-containing protein</fullName>
    </submittedName>
</protein>